<organism evidence="1 2">
    <name type="scientific">Friedmanniomyces simplex</name>
    <dbReference type="NCBI Taxonomy" id="329884"/>
    <lineage>
        <taxon>Eukaryota</taxon>
        <taxon>Fungi</taxon>
        <taxon>Dikarya</taxon>
        <taxon>Ascomycota</taxon>
        <taxon>Pezizomycotina</taxon>
        <taxon>Dothideomycetes</taxon>
        <taxon>Dothideomycetidae</taxon>
        <taxon>Mycosphaerellales</taxon>
        <taxon>Teratosphaeriaceae</taxon>
        <taxon>Friedmanniomyces</taxon>
    </lineage>
</organism>
<name>A0A4U0Y1H5_9PEZI</name>
<gene>
    <name evidence="1" type="ORF">B0A55_02972</name>
</gene>
<accession>A0A4U0Y1H5</accession>
<dbReference type="AlphaFoldDB" id="A0A4U0Y1H5"/>
<comment type="caution">
    <text evidence="1">The sequence shown here is derived from an EMBL/GenBank/DDBJ whole genome shotgun (WGS) entry which is preliminary data.</text>
</comment>
<dbReference type="EMBL" id="NAJQ01000013">
    <property type="protein sequence ID" value="TKA83247.1"/>
    <property type="molecule type" value="Genomic_DNA"/>
</dbReference>
<sequence>MTSTIIATHTPASATSPIPLTILMCNMHPDWCRWPEREEMFFDPFVTPAVTEFSDRRHQQWYKTDCLRAPRRMLSVLQRVSLPVVITESGKSSSLGPPRLLASSAPHRPSFATGWRRCGCLVEVEEAAWVNLAHCFSLRREFKYGAGGFNIPAMYRAGVGRW</sequence>
<keyword evidence="2" id="KW-1185">Reference proteome</keyword>
<dbReference type="Proteomes" id="UP000309340">
    <property type="component" value="Unassembled WGS sequence"/>
</dbReference>
<evidence type="ECO:0000313" key="1">
    <source>
        <dbReference type="EMBL" id="TKA83247.1"/>
    </source>
</evidence>
<evidence type="ECO:0000313" key="2">
    <source>
        <dbReference type="Proteomes" id="UP000309340"/>
    </source>
</evidence>
<reference evidence="1 2" key="1">
    <citation type="submission" date="2017-03" db="EMBL/GenBank/DDBJ databases">
        <title>Genomes of endolithic fungi from Antarctica.</title>
        <authorList>
            <person name="Coleine C."/>
            <person name="Masonjones S."/>
            <person name="Stajich J.E."/>
        </authorList>
    </citation>
    <scope>NUCLEOTIDE SEQUENCE [LARGE SCALE GENOMIC DNA]</scope>
    <source>
        <strain evidence="1 2">CCFEE 5184</strain>
    </source>
</reference>
<proteinExistence type="predicted"/>
<dbReference type="OrthoDB" id="3943769at2759"/>
<protein>
    <submittedName>
        <fullName evidence="1">Uncharacterized protein</fullName>
    </submittedName>
</protein>